<accession>A0ABM8AHD5</accession>
<sequence>MSRMKTLQGLFNRERRAALLIALGALGSVGGAATLRLDGLLAVNDAPSPCQGVRVKVFEGGRLRNEVTVLPDGQVNPIGAGSKAAPRFQKGRAYNLQATCISASGTFQNSELTFKAEGRTVMVVFTKAGFQFKRGGIAY</sequence>
<reference evidence="1" key="1">
    <citation type="submission" date="2022-07" db="EMBL/GenBank/DDBJ databases">
        <title>Complete Genome Sequence of the Radioresistant Bacterium Deinococcus aetherius ST0316, Isolated from the Air Dust collected in Lower Stratosphere above Japan.</title>
        <authorList>
            <person name="Satoh K."/>
            <person name="Hagiwara K."/>
            <person name="Katsumata K."/>
            <person name="Kubo A."/>
            <person name="Yokobori S."/>
            <person name="Yamagishi A."/>
            <person name="Oono Y."/>
            <person name="Narumi I."/>
        </authorList>
    </citation>
    <scope>NUCLEOTIDE SEQUENCE</scope>
    <source>
        <strain evidence="1">ST0316</strain>
    </source>
</reference>
<evidence type="ECO:0000313" key="2">
    <source>
        <dbReference type="Proteomes" id="UP001064971"/>
    </source>
</evidence>
<gene>
    <name evidence="1" type="ORF">DAETH_31810</name>
</gene>
<dbReference type="Proteomes" id="UP001064971">
    <property type="component" value="Chromosome"/>
</dbReference>
<name>A0ABM8AHD5_9DEIO</name>
<protein>
    <submittedName>
        <fullName evidence="1">Uncharacterized protein</fullName>
    </submittedName>
</protein>
<keyword evidence="2" id="KW-1185">Reference proteome</keyword>
<dbReference type="EMBL" id="AP026560">
    <property type="protein sequence ID" value="BDP43212.1"/>
    <property type="molecule type" value="Genomic_DNA"/>
</dbReference>
<proteinExistence type="predicted"/>
<organism evidence="1 2">
    <name type="scientific">Deinococcus aetherius</name>
    <dbReference type="NCBI Taxonomy" id="200252"/>
    <lineage>
        <taxon>Bacteria</taxon>
        <taxon>Thermotogati</taxon>
        <taxon>Deinococcota</taxon>
        <taxon>Deinococci</taxon>
        <taxon>Deinococcales</taxon>
        <taxon>Deinococcaceae</taxon>
        <taxon>Deinococcus</taxon>
    </lineage>
</organism>
<evidence type="ECO:0000313" key="1">
    <source>
        <dbReference type="EMBL" id="BDP43212.1"/>
    </source>
</evidence>